<protein>
    <submittedName>
        <fullName evidence="1">Uncharacterized protein</fullName>
    </submittedName>
</protein>
<dbReference type="EMBL" id="BKZQ01000034">
    <property type="protein sequence ID" value="GER71049.1"/>
    <property type="molecule type" value="Genomic_DNA"/>
</dbReference>
<dbReference type="AlphaFoldDB" id="A0A5J4JIE7"/>
<dbReference type="RefSeq" id="WP_172967534.1">
    <property type="nucleotide sequence ID" value="NZ_BKZP01000010.1"/>
</dbReference>
<organism evidence="1 2">
    <name type="scientific">Weizmannia acidilactici</name>
    <dbReference type="NCBI Taxonomy" id="2607726"/>
    <lineage>
        <taxon>Bacteria</taxon>
        <taxon>Bacillati</taxon>
        <taxon>Bacillota</taxon>
        <taxon>Bacilli</taxon>
        <taxon>Bacillales</taxon>
        <taxon>Bacillaceae</taxon>
        <taxon>Heyndrickxia</taxon>
    </lineage>
</organism>
<evidence type="ECO:0000313" key="2">
    <source>
        <dbReference type="Proteomes" id="UP000391919"/>
    </source>
</evidence>
<comment type="caution">
    <text evidence="1">The sequence shown here is derived from an EMBL/GenBank/DDBJ whole genome shotgun (WGS) entry which is preliminary data.</text>
</comment>
<dbReference type="Proteomes" id="UP000391919">
    <property type="component" value="Unassembled WGS sequence"/>
</dbReference>
<evidence type="ECO:0000313" key="1">
    <source>
        <dbReference type="EMBL" id="GER71049.1"/>
    </source>
</evidence>
<sequence length="47" mass="5123">MEKDRRIKKVVGISPTLQDTIDAVDRLTTKGYSNSNISVITNGNDTG</sequence>
<keyword evidence="2" id="KW-1185">Reference proteome</keyword>
<reference evidence="1 2" key="1">
    <citation type="submission" date="2019-09" db="EMBL/GenBank/DDBJ databases">
        <title>Draft genome sequence of Bacillus sp. JC-7.</title>
        <authorList>
            <person name="Tanaka N."/>
            <person name="Shiwa Y."/>
            <person name="Fujita N."/>
            <person name="Tanasupawat S."/>
        </authorList>
    </citation>
    <scope>NUCLEOTIDE SEQUENCE [LARGE SCALE GENOMIC DNA]</scope>
    <source>
        <strain evidence="1 2">JC-7</strain>
    </source>
</reference>
<name>A0A5J4JIE7_9BACI</name>
<accession>A0A5J4JIE7</accession>
<proteinExistence type="predicted"/>
<gene>
    <name evidence="1" type="ORF">BpJC7_23520</name>
</gene>